<protein>
    <submittedName>
        <fullName evidence="4">Uncharacterized protein</fullName>
    </submittedName>
</protein>
<reference evidence="4 6" key="2">
    <citation type="submission" date="2020-12" db="EMBL/GenBank/DDBJ databases">
        <title>Identification and biosynthesis of polyene macrolides produced by Streptomyces alfalfae Men-myco-93-63.</title>
        <authorList>
            <person name="Liu D."/>
            <person name="Li Y."/>
            <person name="Liu L."/>
            <person name="Han X."/>
            <person name="Shen F."/>
        </authorList>
    </citation>
    <scope>NUCLEOTIDE SEQUENCE [LARGE SCALE GENOMIC DNA]</scope>
    <source>
        <strain evidence="4 6">Men-myco-93-63</strain>
    </source>
</reference>
<feature type="chain" id="PRO_5043148535" evidence="2">
    <location>
        <begin position="23"/>
        <end position="94"/>
    </location>
</feature>
<evidence type="ECO:0000313" key="5">
    <source>
        <dbReference type="Proteomes" id="UP000187191"/>
    </source>
</evidence>
<dbReference type="Proteomes" id="UP000596130">
    <property type="component" value="Chromosome"/>
</dbReference>
<accession>A0A1P8TEY7</accession>
<evidence type="ECO:0000313" key="3">
    <source>
        <dbReference type="EMBL" id="APY86192.1"/>
    </source>
</evidence>
<gene>
    <name evidence="3" type="ORF">A7J05_11170</name>
    <name evidence="4" type="ORF">I8755_26520</name>
</gene>
<sequence>MTSTAAALAAALTCATLPAAHADPETPRTERVSTTSDGAQADGPSADPAISADGRHAGFTSTARGRAVVFGSDAADLVPNDTNGVSDVFVRHTR</sequence>
<keyword evidence="5" id="KW-1185">Reference proteome</keyword>
<dbReference type="EMBL" id="CP065959">
    <property type="protein sequence ID" value="QQC91566.1"/>
    <property type="molecule type" value="Genomic_DNA"/>
</dbReference>
<dbReference type="Proteomes" id="UP000187191">
    <property type="component" value="Chromosome"/>
</dbReference>
<dbReference type="KEGG" id="ssia:A7J05_11170"/>
<evidence type="ECO:0000256" key="1">
    <source>
        <dbReference type="SAM" id="MobiDB-lite"/>
    </source>
</evidence>
<name>A0A1P8TEY7_9ACTN</name>
<feature type="signal peptide" evidence="2">
    <location>
        <begin position="1"/>
        <end position="22"/>
    </location>
</feature>
<organism evidence="4 6">
    <name type="scientific">Streptomyces alfalfae</name>
    <dbReference type="NCBI Taxonomy" id="1642299"/>
    <lineage>
        <taxon>Bacteria</taxon>
        <taxon>Bacillati</taxon>
        <taxon>Actinomycetota</taxon>
        <taxon>Actinomycetes</taxon>
        <taxon>Kitasatosporales</taxon>
        <taxon>Streptomycetaceae</taxon>
        <taxon>Streptomyces</taxon>
    </lineage>
</organism>
<evidence type="ECO:0000313" key="6">
    <source>
        <dbReference type="Proteomes" id="UP000596130"/>
    </source>
</evidence>
<reference evidence="3 5" key="1">
    <citation type="submission" date="2016-05" db="EMBL/GenBank/DDBJ databases">
        <authorList>
            <person name="Gu J."/>
        </authorList>
    </citation>
    <scope>NUCLEOTIDE SEQUENCE [LARGE SCALE GENOMIC DNA]</scope>
    <source>
        <strain evidence="3 5">ACCC40021</strain>
    </source>
</reference>
<dbReference type="AlphaFoldDB" id="A0A1P8TEY7"/>
<feature type="compositionally biased region" description="Basic and acidic residues" evidence="1">
    <location>
        <begin position="22"/>
        <end position="31"/>
    </location>
</feature>
<evidence type="ECO:0000256" key="2">
    <source>
        <dbReference type="SAM" id="SignalP"/>
    </source>
</evidence>
<dbReference type="RefSeq" id="WP_076684333.1">
    <property type="nucleotide sequence ID" value="NZ_CP065959.1"/>
</dbReference>
<feature type="region of interest" description="Disordered" evidence="1">
    <location>
        <begin position="17"/>
        <end position="58"/>
    </location>
</feature>
<dbReference type="EMBL" id="CP015588">
    <property type="protein sequence ID" value="APY86192.1"/>
    <property type="molecule type" value="Genomic_DNA"/>
</dbReference>
<proteinExistence type="predicted"/>
<keyword evidence="2" id="KW-0732">Signal</keyword>
<evidence type="ECO:0000313" key="4">
    <source>
        <dbReference type="EMBL" id="QQC91566.1"/>
    </source>
</evidence>